<dbReference type="Proteomes" id="UP000817658">
    <property type="component" value="Chromosome 1"/>
</dbReference>
<reference evidence="1" key="1">
    <citation type="journal article" date="2002" name="Nature">
        <title>The genome sequence and structure of rice chromosome 1.</title>
        <authorList>
            <person name="Sasaki T."/>
            <person name="Matsumoto T."/>
            <person name="Yamamoto K."/>
            <person name="Sakata K."/>
            <person name="Baba T."/>
            <person name="Katayose Y."/>
            <person name="Wu J."/>
            <person name="Niimura Y."/>
            <person name="Cheng Z."/>
            <person name="Nagamura Y."/>
            <person name="Antonio B.A."/>
            <person name="Kanamori H."/>
            <person name="Hosokawa S."/>
            <person name="Masukawa M."/>
            <person name="Arikawa K."/>
            <person name="Chiden Y."/>
            <person name="Hayashi M."/>
            <person name="Okamoto M."/>
            <person name="Ando T."/>
            <person name="Aoki H."/>
            <person name="Arita K."/>
            <person name="Hamada M."/>
            <person name="Harada C."/>
            <person name="Hijishita S."/>
            <person name="Honda M."/>
            <person name="Ichikawa Y."/>
            <person name="Idonuma A."/>
            <person name="Iijima M."/>
            <person name="Ikeda M."/>
            <person name="Ikeno M."/>
            <person name="Itoh S."/>
            <person name="Itoh T."/>
            <person name="Itoh Y."/>
            <person name="Itoh Y."/>
            <person name="Iwabuchi A."/>
            <person name="Kamiya K."/>
            <person name="Karasawa W."/>
            <person name="Katagiri S."/>
            <person name="Kikuta A."/>
            <person name="Kobayashi N."/>
            <person name="Kono I."/>
            <person name="Machita K."/>
            <person name="Maehara T."/>
            <person name="Mizuno H."/>
            <person name="Mizubayashi T."/>
            <person name="Mukai Y."/>
            <person name="Nagasaki H."/>
            <person name="Nakashima M."/>
            <person name="Nakama Y."/>
            <person name="Nakamichi Y."/>
            <person name="Nakamura M."/>
            <person name="Namiki N."/>
            <person name="Negishi M."/>
            <person name="Ohta I."/>
            <person name="Ono N."/>
            <person name="Saji S."/>
            <person name="Sakai K."/>
            <person name="Shibata M."/>
            <person name="Shimokawa T."/>
            <person name="Shomura A."/>
            <person name="Song J."/>
            <person name="Takazaki Y."/>
            <person name="Terasawa K."/>
            <person name="Tsuji K."/>
            <person name="Waki K."/>
            <person name="Yamagata H."/>
            <person name="Yamane H."/>
            <person name="Yoshiki S."/>
            <person name="Yoshihara R."/>
            <person name="Yukawa K."/>
            <person name="Zhong H."/>
            <person name="Iwama H."/>
            <person name="Endo T."/>
            <person name="Ito H."/>
            <person name="Hahn J.H."/>
            <person name="Kim H.I."/>
            <person name="Eun M.Y."/>
            <person name="Yano M."/>
            <person name="Jiang J."/>
            <person name="Gojobori T."/>
        </authorList>
    </citation>
    <scope>NUCLEOTIDE SEQUENCE [LARGE SCALE GENOMIC DNA]</scope>
</reference>
<gene>
    <name evidence="1" type="primary">P0694A04.24</name>
</gene>
<protein>
    <submittedName>
        <fullName evidence="1">Uncharacterized protein P0694A04.24</fullName>
    </submittedName>
</protein>
<name>Q94DB6_ORYSJ</name>
<accession>Q94DB6</accession>
<proteinExistence type="predicted"/>
<organism evidence="1">
    <name type="scientific">Oryza sativa subsp. japonica</name>
    <name type="common">Rice</name>
    <dbReference type="NCBI Taxonomy" id="39947"/>
    <lineage>
        <taxon>Eukaryota</taxon>
        <taxon>Viridiplantae</taxon>
        <taxon>Streptophyta</taxon>
        <taxon>Embryophyta</taxon>
        <taxon>Tracheophyta</taxon>
        <taxon>Spermatophyta</taxon>
        <taxon>Magnoliopsida</taxon>
        <taxon>Liliopsida</taxon>
        <taxon>Poales</taxon>
        <taxon>Poaceae</taxon>
        <taxon>BOP clade</taxon>
        <taxon>Oryzoideae</taxon>
        <taxon>Oryzeae</taxon>
        <taxon>Oryzinae</taxon>
        <taxon>Oryza</taxon>
        <taxon>Oryza sativa</taxon>
    </lineage>
</organism>
<dbReference type="EMBL" id="AP003294">
    <property type="protein sequence ID" value="BAB63733.1"/>
    <property type="molecule type" value="Genomic_DNA"/>
</dbReference>
<sequence length="122" mass="13021">MGLGALAKPVPVCRGFRRIIFARAAFWRELHSAKVVLPKSWLSPVRLHSRPSPSTFGVSLLLELLVLVGSANGSPCHSNAERARAVASELELDEVAVGVVLELKRGASGAKCSIYRSGGVIF</sequence>
<dbReference type="AlphaFoldDB" id="Q94DB6"/>
<evidence type="ECO:0000313" key="1">
    <source>
        <dbReference type="EMBL" id="BAB63733.1"/>
    </source>
</evidence>